<protein>
    <recommendedName>
        <fullName evidence="6">Exodeoxyribonuclease 7 small subunit</fullName>
        <ecNumber evidence="6">3.1.11.6</ecNumber>
    </recommendedName>
    <alternativeName>
        <fullName evidence="6">Exodeoxyribonuclease VII small subunit</fullName>
        <shortName evidence="6">Exonuclease VII small subunit</shortName>
    </alternativeName>
</protein>
<proteinExistence type="inferred from homology"/>
<dbReference type="GO" id="GO:0008855">
    <property type="term" value="F:exodeoxyribonuclease VII activity"/>
    <property type="evidence" value="ECO:0007669"/>
    <property type="project" value="UniProtKB-UniRule"/>
</dbReference>
<comment type="similarity">
    <text evidence="1 6">Belongs to the XseB family.</text>
</comment>
<dbReference type="Pfam" id="PF02609">
    <property type="entry name" value="Exonuc_VII_S"/>
    <property type="match status" value="1"/>
</dbReference>
<dbReference type="InterPro" id="IPR003761">
    <property type="entry name" value="Exonuc_VII_S"/>
</dbReference>
<accession>A0A554WUF7</accession>
<dbReference type="GO" id="GO:0005829">
    <property type="term" value="C:cytosol"/>
    <property type="evidence" value="ECO:0007669"/>
    <property type="project" value="TreeGrafter"/>
</dbReference>
<dbReference type="RefSeq" id="WP_143892398.1">
    <property type="nucleotide sequence ID" value="NZ_VJND01000001.1"/>
</dbReference>
<dbReference type="HAMAP" id="MF_00337">
    <property type="entry name" value="Exonuc_7_S"/>
    <property type="match status" value="1"/>
</dbReference>
<evidence type="ECO:0000256" key="3">
    <source>
        <dbReference type="ARBA" id="ARBA00022722"/>
    </source>
</evidence>
<comment type="caution">
    <text evidence="8">The sequence shown here is derived from an EMBL/GenBank/DDBJ whole genome shotgun (WGS) entry which is preliminary data.</text>
</comment>
<evidence type="ECO:0000256" key="5">
    <source>
        <dbReference type="ARBA" id="ARBA00022839"/>
    </source>
</evidence>
<comment type="subunit">
    <text evidence="6">Heterooligomer composed of large and small subunits.</text>
</comment>
<organism evidence="8 9">
    <name type="scientific">Tepidimonas sediminis</name>
    <dbReference type="NCBI Taxonomy" id="2588941"/>
    <lineage>
        <taxon>Bacteria</taxon>
        <taxon>Pseudomonadati</taxon>
        <taxon>Pseudomonadota</taxon>
        <taxon>Betaproteobacteria</taxon>
        <taxon>Burkholderiales</taxon>
        <taxon>Tepidimonas</taxon>
    </lineage>
</organism>
<keyword evidence="5 6" id="KW-0269">Exonuclease</keyword>
<evidence type="ECO:0000313" key="8">
    <source>
        <dbReference type="EMBL" id="TSE27199.1"/>
    </source>
</evidence>
<dbReference type="AlphaFoldDB" id="A0A554WUF7"/>
<keyword evidence="4 6" id="KW-0378">Hydrolase</keyword>
<dbReference type="Gene3D" id="1.10.287.1040">
    <property type="entry name" value="Exonuclease VII, small subunit"/>
    <property type="match status" value="1"/>
</dbReference>
<comment type="catalytic activity">
    <reaction evidence="6">
        <text>Exonucleolytic cleavage in either 5'- to 3'- or 3'- to 5'-direction to yield nucleoside 5'-phosphates.</text>
        <dbReference type="EC" id="3.1.11.6"/>
    </reaction>
</comment>
<dbReference type="InterPro" id="IPR037004">
    <property type="entry name" value="Exonuc_VII_ssu_sf"/>
</dbReference>
<evidence type="ECO:0000256" key="7">
    <source>
        <dbReference type="SAM" id="Coils"/>
    </source>
</evidence>
<dbReference type="OrthoDB" id="287668at2"/>
<reference evidence="8 9" key="1">
    <citation type="submission" date="2019-07" db="EMBL/GenBank/DDBJ databases">
        <title>Tepidimonas sediminis YIM 72259 draft genome.</title>
        <authorList>
            <person name="Da Costa M.S."/>
            <person name="Froufe H.J.C."/>
            <person name="Egas C."/>
            <person name="Albuquerque L."/>
        </authorList>
    </citation>
    <scope>NUCLEOTIDE SEQUENCE [LARGE SCALE GENOMIC DNA]</scope>
    <source>
        <strain evidence="8 9">YIM 72259</strain>
    </source>
</reference>
<feature type="coiled-coil region" evidence="7">
    <location>
        <begin position="45"/>
        <end position="72"/>
    </location>
</feature>
<keyword evidence="7" id="KW-0175">Coiled coil</keyword>
<keyword evidence="2 6" id="KW-0963">Cytoplasm</keyword>
<evidence type="ECO:0000256" key="4">
    <source>
        <dbReference type="ARBA" id="ARBA00022801"/>
    </source>
</evidence>
<evidence type="ECO:0000313" key="9">
    <source>
        <dbReference type="Proteomes" id="UP000320225"/>
    </source>
</evidence>
<dbReference type="Proteomes" id="UP000320225">
    <property type="component" value="Unassembled WGS sequence"/>
</dbReference>
<comment type="subcellular location">
    <subcellularLocation>
        <location evidence="6">Cytoplasm</location>
    </subcellularLocation>
</comment>
<dbReference type="NCBIfam" id="TIGR01280">
    <property type="entry name" value="xseB"/>
    <property type="match status" value="1"/>
</dbReference>
<name>A0A554WUF7_9BURK</name>
<dbReference type="EMBL" id="VJND01000001">
    <property type="protein sequence ID" value="TSE27199.1"/>
    <property type="molecule type" value="Genomic_DNA"/>
</dbReference>
<sequence>MARTDTPPDAAALPATYEAAVQELEALLGRLEAGQLPLEELLGAYQRAAQLLAFCRQRLEAVEQQIRLIDAEGAERPWDAGA</sequence>
<dbReference type="SUPFAM" id="SSF116842">
    <property type="entry name" value="XseB-like"/>
    <property type="match status" value="1"/>
</dbReference>
<dbReference type="GO" id="GO:0006308">
    <property type="term" value="P:DNA catabolic process"/>
    <property type="evidence" value="ECO:0007669"/>
    <property type="project" value="UniProtKB-UniRule"/>
</dbReference>
<dbReference type="EC" id="3.1.11.6" evidence="6"/>
<gene>
    <name evidence="6 8" type="primary">xseB</name>
    <name evidence="8" type="ORF">Tsedi_00029</name>
</gene>
<evidence type="ECO:0000256" key="6">
    <source>
        <dbReference type="HAMAP-Rule" id="MF_00337"/>
    </source>
</evidence>
<keyword evidence="9" id="KW-1185">Reference proteome</keyword>
<keyword evidence="3 6" id="KW-0540">Nuclease</keyword>
<dbReference type="GO" id="GO:0009318">
    <property type="term" value="C:exodeoxyribonuclease VII complex"/>
    <property type="evidence" value="ECO:0007669"/>
    <property type="project" value="UniProtKB-UniRule"/>
</dbReference>
<dbReference type="PANTHER" id="PTHR34137:SF1">
    <property type="entry name" value="EXODEOXYRIBONUCLEASE 7 SMALL SUBUNIT"/>
    <property type="match status" value="1"/>
</dbReference>
<comment type="function">
    <text evidence="6">Bidirectionally degrades single-stranded DNA into large acid-insoluble oligonucleotides, which are then degraded further into small acid-soluble oligonucleotides.</text>
</comment>
<evidence type="ECO:0000256" key="2">
    <source>
        <dbReference type="ARBA" id="ARBA00022490"/>
    </source>
</evidence>
<dbReference type="PANTHER" id="PTHR34137">
    <property type="entry name" value="EXODEOXYRIBONUCLEASE 7 SMALL SUBUNIT"/>
    <property type="match status" value="1"/>
</dbReference>
<evidence type="ECO:0000256" key="1">
    <source>
        <dbReference type="ARBA" id="ARBA00009998"/>
    </source>
</evidence>